<dbReference type="PANTHER" id="PTHR36151">
    <property type="entry name" value="BLR2777 PROTEIN"/>
    <property type="match status" value="1"/>
</dbReference>
<dbReference type="Proteomes" id="UP000316628">
    <property type="component" value="Unassembled WGS sequence"/>
</dbReference>
<proteinExistence type="predicted"/>
<gene>
    <name evidence="2" type="ORF">FHX81_4682</name>
</gene>
<protein>
    <submittedName>
        <fullName evidence="2">Uncharacterized protein (DUF2236 family)</fullName>
    </submittedName>
</protein>
<comment type="caution">
    <text evidence="2">The sequence shown here is derived from an EMBL/GenBank/DDBJ whole genome shotgun (WGS) entry which is preliminary data.</text>
</comment>
<evidence type="ECO:0000313" key="3">
    <source>
        <dbReference type="Proteomes" id="UP000316628"/>
    </source>
</evidence>
<sequence length="280" mass="30695">MVDVGLLGPGTVTWQLHADPAMWVAGIASLYLQALHPRAVAAVVQNSTFQQDPLGRLLRTADFVGTVSYGSTDEVERAAARVRGVHRTLRAKDSTTGRGFRIDDPELLLWVHCAEVHSFLTVLRRAGYRLTDAQVDRYYAEQRRTAALVGLHADEVPGSAAEVADYFAAVLPELKRTADSEVVYRFLHRPPVTGLLRLGLDAYEPLLGHLAYSVLPEWAIALHGHRPYPEPAATALLRAVRAAALLVPAPIRWGVPEGHVNKAIRRLGLRVAPRRALLPS</sequence>
<keyword evidence="3" id="KW-1185">Reference proteome</keyword>
<name>A0A543JHN0_9PSEU</name>
<dbReference type="PANTHER" id="PTHR36151:SF3">
    <property type="entry name" value="ER-BOUND OXYGENASE MPAB_MPAB'_RUBBER OXYGENASE CATALYTIC DOMAIN-CONTAINING PROTEIN"/>
    <property type="match status" value="1"/>
</dbReference>
<dbReference type="Pfam" id="PF09995">
    <property type="entry name" value="MPAB_Lcp_cat"/>
    <property type="match status" value="1"/>
</dbReference>
<organism evidence="2 3">
    <name type="scientific">Saccharothrix saharensis</name>
    <dbReference type="NCBI Taxonomy" id="571190"/>
    <lineage>
        <taxon>Bacteria</taxon>
        <taxon>Bacillati</taxon>
        <taxon>Actinomycetota</taxon>
        <taxon>Actinomycetes</taxon>
        <taxon>Pseudonocardiales</taxon>
        <taxon>Pseudonocardiaceae</taxon>
        <taxon>Saccharothrix</taxon>
    </lineage>
</organism>
<evidence type="ECO:0000259" key="1">
    <source>
        <dbReference type="Pfam" id="PF09995"/>
    </source>
</evidence>
<evidence type="ECO:0000313" key="2">
    <source>
        <dbReference type="EMBL" id="TQM82281.1"/>
    </source>
</evidence>
<dbReference type="GO" id="GO:0016491">
    <property type="term" value="F:oxidoreductase activity"/>
    <property type="evidence" value="ECO:0007669"/>
    <property type="project" value="InterPro"/>
</dbReference>
<dbReference type="AlphaFoldDB" id="A0A543JHN0"/>
<feature type="domain" description="ER-bound oxygenase mpaB/mpaB'/Rubber oxygenase catalytic" evidence="1">
    <location>
        <begin position="14"/>
        <end position="243"/>
    </location>
</feature>
<dbReference type="InterPro" id="IPR018713">
    <property type="entry name" value="MPAB/Lcp_cat_dom"/>
</dbReference>
<dbReference type="EMBL" id="VFPP01000001">
    <property type="protein sequence ID" value="TQM82281.1"/>
    <property type="molecule type" value="Genomic_DNA"/>
</dbReference>
<reference evidence="2 3" key="1">
    <citation type="submission" date="2019-06" db="EMBL/GenBank/DDBJ databases">
        <title>Sequencing the genomes of 1000 actinobacteria strains.</title>
        <authorList>
            <person name="Klenk H.-P."/>
        </authorList>
    </citation>
    <scope>NUCLEOTIDE SEQUENCE [LARGE SCALE GENOMIC DNA]</scope>
    <source>
        <strain evidence="2 3">DSM 45456</strain>
    </source>
</reference>
<accession>A0A543JHN0</accession>